<dbReference type="PROSITE" id="PS51194">
    <property type="entry name" value="HELICASE_CTER"/>
    <property type="match status" value="1"/>
</dbReference>
<dbReference type="Pfam" id="PF04851">
    <property type="entry name" value="ResIII"/>
    <property type="match status" value="1"/>
</dbReference>
<protein>
    <recommendedName>
        <fullName evidence="2">Helicase C-terminal domain-containing protein</fullName>
    </recommendedName>
</protein>
<comment type="caution">
    <text evidence="3">The sequence shown here is derived from an EMBL/GenBank/DDBJ whole genome shotgun (WGS) entry which is preliminary data.</text>
</comment>
<evidence type="ECO:0000256" key="1">
    <source>
        <dbReference type="SAM" id="Coils"/>
    </source>
</evidence>
<dbReference type="Proteomes" id="UP000435649">
    <property type="component" value="Unassembled WGS sequence"/>
</dbReference>
<dbReference type="SUPFAM" id="SSF53335">
    <property type="entry name" value="S-adenosyl-L-methionine-dependent methyltransferases"/>
    <property type="match status" value="1"/>
</dbReference>
<dbReference type="Gene3D" id="3.40.50.150">
    <property type="entry name" value="Vaccinia Virus protein VP39"/>
    <property type="match status" value="1"/>
</dbReference>
<dbReference type="SUPFAM" id="SSF52540">
    <property type="entry name" value="P-loop containing nucleoside triphosphate hydrolases"/>
    <property type="match status" value="2"/>
</dbReference>
<evidence type="ECO:0000313" key="4">
    <source>
        <dbReference type="Proteomes" id="UP000435649"/>
    </source>
</evidence>
<keyword evidence="1" id="KW-0175">Coiled coil</keyword>
<dbReference type="PANTHER" id="PTHR41313:SF1">
    <property type="entry name" value="DNA METHYLASE ADENINE-SPECIFIC DOMAIN-CONTAINING PROTEIN"/>
    <property type="match status" value="1"/>
</dbReference>
<evidence type="ECO:0000313" key="3">
    <source>
        <dbReference type="EMBL" id="MST98839.1"/>
    </source>
</evidence>
<dbReference type="InterPro" id="IPR027417">
    <property type="entry name" value="P-loop_NTPase"/>
</dbReference>
<evidence type="ECO:0000259" key="2">
    <source>
        <dbReference type="PROSITE" id="PS51194"/>
    </source>
</evidence>
<dbReference type="InterPro" id="IPR001650">
    <property type="entry name" value="Helicase_C-like"/>
</dbReference>
<feature type="domain" description="Helicase C-terminal" evidence="2">
    <location>
        <begin position="1223"/>
        <end position="1393"/>
    </location>
</feature>
<reference evidence="3 4" key="1">
    <citation type="submission" date="2019-08" db="EMBL/GenBank/DDBJ databases">
        <title>In-depth cultivation of the pig gut microbiome towards novel bacterial diversity and tailored functional studies.</title>
        <authorList>
            <person name="Wylensek D."/>
            <person name="Hitch T.C.A."/>
            <person name="Clavel T."/>
        </authorList>
    </citation>
    <scope>NUCLEOTIDE SEQUENCE [LARGE SCALE GENOMIC DNA]</scope>
    <source>
        <strain evidence="3 4">BBE-744-WT-12</strain>
    </source>
</reference>
<feature type="coiled-coil region" evidence="1">
    <location>
        <begin position="939"/>
        <end position="985"/>
    </location>
</feature>
<dbReference type="InterPro" id="IPR014001">
    <property type="entry name" value="Helicase_ATP-bd"/>
</dbReference>
<sequence length="1689" mass="192893">MEALNFDLFDLEAPEESLALPSLESLGWKPRFTSPAALKPIADIPRSNYRIRPEDVLYPAGAKHKIAANITAIRLLKELEHSGRSPSDDECRQLIQYSGWGGIPQAFDPDRQEFAREYEELKAALTVQEYVSARASTLNSHYTPKFLIEFLWKIAEKAGIAGGEFGEFGAGVGHFIGMMPEQIRGRFTAVEIDDISGRIMRQLYPNERIIIDDLAKTLIKRNSLDLVIGNVPFDQVGPHDSDYVGYNLHNYCIARALDALKPGGLAILLTTASTMDSKSVNARGNFASRAVLLAAIRLPNTAFEEVGTEVVADILILQKGAENREKFLELQAIETPDHTGIMRVNEYFATHPEMVLGIPSNTGKMYGRGGSATVLPFSRPLAELLTVPELAVQQVEQPEPDLFGDTGEQTLEVELPYPMREYTLFQFDNRIWQCRNHRGVLFTDRNGREFSGNEWRKLEHFIDFKETLNTLLALQLDPQAAAIAIEGKRALLNRQYDYHVRQFGRLNNRIVHRNMQEDPDYLKLAATENIRKVVETTLDGIKTHKLVYEKGDIYFKRTQHPWKEPDSAEDIVQAGLISHAYRHRIDMEYVAELVKLDQAEALKLLLASGEFFEEPVTREIQLKSEYLSGNVVRKLQIARELAPQNVPALEAVQPKPLRIEEIDFQLGSFWIPPEIVQNWLETSFETRCRVSYAKAEDKWYVTADFAERYSVTEFQIADWNLFRLVEAALNLKEPAVYRKEYDADNEEKLVLDQEATLTARRYKNELKNRFRNYVMDSPEAAEQLESIYNAIFNSHVTRQYELPAFDVYPGAVDIVNGRKFILREYQKRAVSRCIEGNALLAHCVGAGKTAIMVTGAMELKRLRLASKTLIVVQNATLRQFAEFAPKLYPHAQILIADKKDLVREKRKRFMSRIAVGDWDMVIMAQSSFDMIKDDPDLVARHYEEQIAELEQIIEESEDQATIKNVERQKKRLLKMLDKLNDKKAEEDIIYFSDLGIDALMIDEAHAYKRNFFPTKLQRIRGLDRSASQRAFSLCLKIRYIMEKTGGRNIYFSTGTPVTNTIAELWNMIRYISPATLEEFGISTFDRFASVFCGVEVALEQDAAGRFRMIQRFAKYCNVIELSKMFRSVADVILEEDLAGVERPPIKGGRPEQVNIPRSPVISRFMDYLCDLYEWYEDHPDKRLLSHIPLLIYGMSRKVTIDPRLIDPRFQDDPESKLNVCVRNILDKYRTYESVKGAQVVFCDLYRNVCNGVELFNAWQEIKRKLVANGIPADEIAVIGDYNIDKQKADLFERVNSGEVRIIIGSTMKLGTGVNIQERLAVEHDLDCPFRPADVEQRKGRIVRQGNILEEVEIIRYGIEQTLDAGMYAILERKQKFINDAMKGRSSRTVQEINDDCALDYASFSAAISGNPKLRRKVVIETRLKELDVLEFQYRRNLRSRQEQQKALARQIPEMQKEIPELEKFIQAYPELPLGSLPIYYGDRELTGTLKNKMEVLDHILRDAFRAAARNSSFANPEGMQIMKPLTIGTLKFQLVAKGCRGWLDYDTKQSCVQYQFAGLELPNLPVQLQKEADDAEKLLNGIRNLVANKARELEKSRQELAAKIARLAKLQSTPPEEFDATGERSALSLELEQIIYELNKTSEGMRKRYESEEEPLLSDYFPMLGKVKALGNVEIIDGSEEDAAEEESA</sequence>
<accession>A0A844G9A4</accession>
<dbReference type="EMBL" id="VUNS01000024">
    <property type="protein sequence ID" value="MST98839.1"/>
    <property type="molecule type" value="Genomic_DNA"/>
</dbReference>
<dbReference type="RefSeq" id="WP_154419846.1">
    <property type="nucleotide sequence ID" value="NZ_VUNS01000024.1"/>
</dbReference>
<dbReference type="GO" id="GO:0005524">
    <property type="term" value="F:ATP binding"/>
    <property type="evidence" value="ECO:0007669"/>
    <property type="project" value="InterPro"/>
</dbReference>
<dbReference type="GO" id="GO:0016787">
    <property type="term" value="F:hydrolase activity"/>
    <property type="evidence" value="ECO:0007669"/>
    <property type="project" value="InterPro"/>
</dbReference>
<proteinExistence type="predicted"/>
<dbReference type="SMART" id="SM00487">
    <property type="entry name" value="DEXDc"/>
    <property type="match status" value="1"/>
</dbReference>
<dbReference type="Gene3D" id="3.40.50.300">
    <property type="entry name" value="P-loop containing nucleotide triphosphate hydrolases"/>
    <property type="match status" value="2"/>
</dbReference>
<dbReference type="InterPro" id="IPR006935">
    <property type="entry name" value="Helicase/UvrB_N"/>
</dbReference>
<dbReference type="InterPro" id="IPR029063">
    <property type="entry name" value="SAM-dependent_MTases_sf"/>
</dbReference>
<feature type="coiled-coil region" evidence="1">
    <location>
        <begin position="1579"/>
        <end position="1613"/>
    </location>
</feature>
<gene>
    <name evidence="3" type="ORF">FYJ85_17525</name>
</gene>
<name>A0A844G9A4_9BACT</name>
<organism evidence="3 4">
    <name type="scientific">Victivallis lenta</name>
    <dbReference type="NCBI Taxonomy" id="2606640"/>
    <lineage>
        <taxon>Bacteria</taxon>
        <taxon>Pseudomonadati</taxon>
        <taxon>Lentisphaerota</taxon>
        <taxon>Lentisphaeria</taxon>
        <taxon>Victivallales</taxon>
        <taxon>Victivallaceae</taxon>
        <taxon>Victivallis</taxon>
    </lineage>
</organism>
<dbReference type="InterPro" id="IPR052933">
    <property type="entry name" value="DNA_Protect_Modify"/>
</dbReference>
<dbReference type="PANTHER" id="PTHR41313">
    <property type="entry name" value="ADENINE-SPECIFIC METHYLTRANSFERASE"/>
    <property type="match status" value="1"/>
</dbReference>
<dbReference type="GO" id="GO:0003677">
    <property type="term" value="F:DNA binding"/>
    <property type="evidence" value="ECO:0007669"/>
    <property type="project" value="InterPro"/>
</dbReference>
<keyword evidence="4" id="KW-1185">Reference proteome</keyword>